<dbReference type="EMBL" id="CM041535">
    <property type="protein sequence ID" value="KAI3371902.1"/>
    <property type="molecule type" value="Genomic_DNA"/>
</dbReference>
<sequence length="447" mass="49447">MLVTTARVSRMEEEGRCFLGRFVEEFPAALERDSPLPVSPLSRKVSLEELHGESLELGLRLLTARGAPAGLSAMLCQTALSQLLQNDLSPFHCPQEAEESQEEEHQIVLLQSEEVQRFFINKLIDVAMTWHQNFPKLLSPSRFPLCAVHDIKNMRRKMEDKHLALAEFNQLFGIQDKVKRAYYAVFDGHGGVDAATYAATHLHVALSKQETLQSDAATAFKTAFKQTDDMFRGKAKRERLRSGTTGVAVLIQGQELTLAWLGDSQAMLVRNGQAVVLMDPHKPEREDEKQRIEDLGGCVTFMGCWRVNGTYAVSRAIGDFDQKPYVSGDADCSTTQLFGDEDYILLACDGFFDAVRPSEVPHLVLDALQQPDDSEGGRDVPLEQSEDAVGLRIARQLVGHAKAAGSSDNITVMLVFLRPLDQLLAQNSTTRTAQATQDCTSGDAPQQ</sequence>
<name>A0ACB8WX68_9TELE</name>
<comment type="caution">
    <text evidence="1">The sequence shown here is derived from an EMBL/GenBank/DDBJ whole genome shotgun (WGS) entry which is preliminary data.</text>
</comment>
<accession>A0ACB8WX68</accession>
<evidence type="ECO:0000313" key="2">
    <source>
        <dbReference type="Proteomes" id="UP000831701"/>
    </source>
</evidence>
<proteinExistence type="predicted"/>
<evidence type="ECO:0000313" key="1">
    <source>
        <dbReference type="EMBL" id="KAI3371902.1"/>
    </source>
</evidence>
<reference evidence="1" key="1">
    <citation type="submission" date="2022-04" db="EMBL/GenBank/DDBJ databases">
        <title>Jade perch genome.</title>
        <authorList>
            <person name="Chao B."/>
        </authorList>
    </citation>
    <scope>NUCLEOTIDE SEQUENCE</scope>
    <source>
        <strain evidence="1">CB-2022</strain>
    </source>
</reference>
<keyword evidence="2" id="KW-1185">Reference proteome</keyword>
<gene>
    <name evidence="1" type="ORF">L3Q82_006689</name>
</gene>
<protein>
    <submittedName>
        <fullName evidence="1">Uncharacterized protein</fullName>
    </submittedName>
</protein>
<organism evidence="1 2">
    <name type="scientific">Scortum barcoo</name>
    <name type="common">barcoo grunter</name>
    <dbReference type="NCBI Taxonomy" id="214431"/>
    <lineage>
        <taxon>Eukaryota</taxon>
        <taxon>Metazoa</taxon>
        <taxon>Chordata</taxon>
        <taxon>Craniata</taxon>
        <taxon>Vertebrata</taxon>
        <taxon>Euteleostomi</taxon>
        <taxon>Actinopterygii</taxon>
        <taxon>Neopterygii</taxon>
        <taxon>Teleostei</taxon>
        <taxon>Neoteleostei</taxon>
        <taxon>Acanthomorphata</taxon>
        <taxon>Eupercaria</taxon>
        <taxon>Centrarchiformes</taxon>
        <taxon>Terapontoidei</taxon>
        <taxon>Terapontidae</taxon>
        <taxon>Scortum</taxon>
    </lineage>
</organism>
<dbReference type="Proteomes" id="UP000831701">
    <property type="component" value="Chromosome 5"/>
</dbReference>